<keyword evidence="10" id="KW-1185">Reference proteome</keyword>
<evidence type="ECO:0000256" key="3">
    <source>
        <dbReference type="ARBA" id="ARBA00022989"/>
    </source>
</evidence>
<evidence type="ECO:0000313" key="9">
    <source>
        <dbReference type="EMBL" id="KAK6191964.1"/>
    </source>
</evidence>
<organism evidence="9 10">
    <name type="scientific">Patella caerulea</name>
    <name type="common">Rayed Mediterranean limpet</name>
    <dbReference type="NCBI Taxonomy" id="87958"/>
    <lineage>
        <taxon>Eukaryota</taxon>
        <taxon>Metazoa</taxon>
        <taxon>Spiralia</taxon>
        <taxon>Lophotrochozoa</taxon>
        <taxon>Mollusca</taxon>
        <taxon>Gastropoda</taxon>
        <taxon>Patellogastropoda</taxon>
        <taxon>Patelloidea</taxon>
        <taxon>Patellidae</taxon>
        <taxon>Patella</taxon>
    </lineage>
</organism>
<accession>A0AAN8KGM8</accession>
<evidence type="ECO:0000256" key="4">
    <source>
        <dbReference type="ARBA" id="ARBA00023136"/>
    </source>
</evidence>
<comment type="caution">
    <text evidence="9">The sequence shown here is derived from an EMBL/GenBank/DDBJ whole genome shotgun (WGS) entry which is preliminary data.</text>
</comment>
<keyword evidence="3 6" id="KW-1133">Transmembrane helix</keyword>
<feature type="transmembrane region" description="Helical" evidence="6">
    <location>
        <begin position="273"/>
        <end position="291"/>
    </location>
</feature>
<proteinExistence type="predicted"/>
<feature type="transmembrane region" description="Helical" evidence="6">
    <location>
        <begin position="323"/>
        <end position="347"/>
    </location>
</feature>
<dbReference type="EMBL" id="JAZGQO010000002">
    <property type="protein sequence ID" value="KAK6191964.1"/>
    <property type="molecule type" value="Genomic_DNA"/>
</dbReference>
<feature type="compositionally biased region" description="Basic and acidic residues" evidence="5">
    <location>
        <begin position="502"/>
        <end position="519"/>
    </location>
</feature>
<feature type="transmembrane region" description="Helical" evidence="6">
    <location>
        <begin position="386"/>
        <end position="404"/>
    </location>
</feature>
<feature type="transmembrane region" description="Helical" evidence="6">
    <location>
        <begin position="354"/>
        <end position="374"/>
    </location>
</feature>
<evidence type="ECO:0000256" key="6">
    <source>
        <dbReference type="SAM" id="Phobius"/>
    </source>
</evidence>
<reference evidence="9 10" key="1">
    <citation type="submission" date="2024-01" db="EMBL/GenBank/DDBJ databases">
        <title>The genome of the rayed Mediterranean limpet Patella caerulea (Linnaeus, 1758).</title>
        <authorList>
            <person name="Anh-Thu Weber A."/>
            <person name="Halstead-Nussloch G."/>
        </authorList>
    </citation>
    <scope>NUCLEOTIDE SEQUENCE [LARGE SCALE GENOMIC DNA]</scope>
    <source>
        <strain evidence="9">AATW-2023a</strain>
        <tissue evidence="9">Whole specimen</tissue>
    </source>
</reference>
<feature type="transmembrane region" description="Helical" evidence="6">
    <location>
        <begin position="411"/>
        <end position="429"/>
    </location>
</feature>
<gene>
    <name evidence="9" type="ORF">SNE40_003529</name>
</gene>
<feature type="transmembrane region" description="Helical" evidence="6">
    <location>
        <begin position="463"/>
        <end position="483"/>
    </location>
</feature>
<dbReference type="Pfam" id="PF25992">
    <property type="entry name" value="Ig_TM7SF3_N"/>
    <property type="match status" value="1"/>
</dbReference>
<comment type="subcellular location">
    <subcellularLocation>
        <location evidence="1">Membrane</location>
        <topology evidence="1">Multi-pass membrane protein</topology>
    </subcellularLocation>
</comment>
<dbReference type="PANTHER" id="PTHR15937">
    <property type="entry name" value="TRANSMEMBRANE 7 SUPERFAMILY MEMBER 3"/>
    <property type="match status" value="1"/>
</dbReference>
<protein>
    <recommendedName>
        <fullName evidence="8">TM7S3/TM198-like domain-containing protein</fullName>
    </recommendedName>
</protein>
<feature type="transmembrane region" description="Helical" evidence="6">
    <location>
        <begin position="298"/>
        <end position="317"/>
    </location>
</feature>
<sequence length="542" mass="61248">MEMKCLLLFSCCFLAVTKGDVDLTEGKVTSVKLTNGTTRLVHNVDKTDISFIIIEVHSQTSNLTLSSKNTFTQDSTASGRNVGVMTPYGSPGDIYWFIKIDEVDPVNVLLLVKYLKMNDPIPGGCNQILNLENDPNMLLSYTDYWTSVRFQWANIDTVSECESSLMQKQLEYDVYVYFVKEAKLSEKYFLDAMKKMIGVENIISNGRKVMSLTNDMKTKSNFTLSSINGQGGIYGVVVKNTHLNTVASYVSIASYSCNLTNQTCEIVVEDAEYVIGTLCFLVGVGLCFFGHKFLKTEFFVFGFLTWTVISFILLTLYTGIDPVLVLTMSCIIGIAGGGMCVLFWWYWGIPILSVLMVGFVGGFLFSAVVFFTPFGNLDVWNTEVNYWMAFTCALLIYPLVLLCFAKTLNILTCAFVGSYLICIIIDYLLHTTLKLIILNTINHAIIDGYEKIKVVTPFDINDIIMVITWAVLCIVGTAIQFNLTKGHAPFPPCPRAQRRRRLEQARNRQRAMDQFDNERQPLICERPRQYNSYQRQELYQPS</sequence>
<keyword evidence="7" id="KW-0732">Signal</keyword>
<evidence type="ECO:0000313" key="10">
    <source>
        <dbReference type="Proteomes" id="UP001347796"/>
    </source>
</evidence>
<dbReference type="Proteomes" id="UP001347796">
    <property type="component" value="Unassembled WGS sequence"/>
</dbReference>
<dbReference type="GO" id="GO:0005886">
    <property type="term" value="C:plasma membrane"/>
    <property type="evidence" value="ECO:0007669"/>
    <property type="project" value="TreeGrafter"/>
</dbReference>
<dbReference type="Pfam" id="PF13886">
    <property type="entry name" value="TM7S3_TM198"/>
    <property type="match status" value="1"/>
</dbReference>
<feature type="chain" id="PRO_5042829783" description="TM7S3/TM198-like domain-containing protein" evidence="7">
    <location>
        <begin position="20"/>
        <end position="542"/>
    </location>
</feature>
<dbReference type="AlphaFoldDB" id="A0AAN8KGM8"/>
<keyword evidence="4 6" id="KW-0472">Membrane</keyword>
<name>A0AAN8KGM8_PATCE</name>
<dbReference type="InterPro" id="IPR025256">
    <property type="entry name" value="TM7S3/TM198-like_dom"/>
</dbReference>
<evidence type="ECO:0000256" key="7">
    <source>
        <dbReference type="SAM" id="SignalP"/>
    </source>
</evidence>
<feature type="domain" description="TM7S3/TM198-like" evidence="8">
    <location>
        <begin position="276"/>
        <end position="481"/>
    </location>
</feature>
<evidence type="ECO:0000256" key="1">
    <source>
        <dbReference type="ARBA" id="ARBA00004141"/>
    </source>
</evidence>
<dbReference type="InterPro" id="IPR042502">
    <property type="entry name" value="TM7SF3"/>
</dbReference>
<evidence type="ECO:0000259" key="8">
    <source>
        <dbReference type="Pfam" id="PF13886"/>
    </source>
</evidence>
<keyword evidence="2 6" id="KW-0812">Transmembrane</keyword>
<evidence type="ECO:0000256" key="2">
    <source>
        <dbReference type="ARBA" id="ARBA00022692"/>
    </source>
</evidence>
<dbReference type="GO" id="GO:0043069">
    <property type="term" value="P:negative regulation of programmed cell death"/>
    <property type="evidence" value="ECO:0007669"/>
    <property type="project" value="TreeGrafter"/>
</dbReference>
<dbReference type="PANTHER" id="PTHR15937:SF3">
    <property type="entry name" value="TRANSMEMBRANE 7 SUPERFAMILY MEMBER 3"/>
    <property type="match status" value="1"/>
</dbReference>
<feature type="region of interest" description="Disordered" evidence="5">
    <location>
        <begin position="499"/>
        <end position="528"/>
    </location>
</feature>
<feature type="signal peptide" evidence="7">
    <location>
        <begin position="1"/>
        <end position="19"/>
    </location>
</feature>
<evidence type="ECO:0000256" key="5">
    <source>
        <dbReference type="SAM" id="MobiDB-lite"/>
    </source>
</evidence>